<protein>
    <submittedName>
        <fullName evidence="2">NLP effector protein 10</fullName>
    </submittedName>
</protein>
<keyword evidence="1" id="KW-0732">Signal</keyword>
<name>A0ABR0SB64_9HYPO</name>
<feature type="signal peptide" evidence="1">
    <location>
        <begin position="1"/>
        <end position="18"/>
    </location>
</feature>
<dbReference type="PANTHER" id="PTHR33657">
    <property type="entry name" value="DOMAIN PROTEIN, PUTATIVE (AFU_ORTHOLOGUE AFUA_5G00600)-RELATED"/>
    <property type="match status" value="1"/>
</dbReference>
<organism evidence="2 3">
    <name type="scientific">Cladobotryum mycophilum</name>
    <dbReference type="NCBI Taxonomy" id="491253"/>
    <lineage>
        <taxon>Eukaryota</taxon>
        <taxon>Fungi</taxon>
        <taxon>Dikarya</taxon>
        <taxon>Ascomycota</taxon>
        <taxon>Pezizomycotina</taxon>
        <taxon>Sordariomycetes</taxon>
        <taxon>Hypocreomycetidae</taxon>
        <taxon>Hypocreales</taxon>
        <taxon>Hypocreaceae</taxon>
        <taxon>Cladobotryum</taxon>
    </lineage>
</organism>
<dbReference type="InterPro" id="IPR008701">
    <property type="entry name" value="NPP1"/>
</dbReference>
<proteinExistence type="predicted"/>
<evidence type="ECO:0000313" key="3">
    <source>
        <dbReference type="Proteomes" id="UP001338125"/>
    </source>
</evidence>
<gene>
    <name evidence="2" type="ORF">PT974_10926</name>
</gene>
<evidence type="ECO:0000256" key="1">
    <source>
        <dbReference type="SAM" id="SignalP"/>
    </source>
</evidence>
<reference evidence="2 3" key="1">
    <citation type="submission" date="2024-01" db="EMBL/GenBank/DDBJ databases">
        <title>Complete genome of Cladobotryum mycophilum ATHUM6906.</title>
        <authorList>
            <person name="Christinaki A.C."/>
            <person name="Myridakis A.I."/>
            <person name="Kouvelis V.N."/>
        </authorList>
    </citation>
    <scope>NUCLEOTIDE SEQUENCE [LARGE SCALE GENOMIC DNA]</scope>
    <source>
        <strain evidence="2 3">ATHUM6906</strain>
    </source>
</reference>
<dbReference type="EMBL" id="JAVFKD010000015">
    <property type="protein sequence ID" value="KAK5989407.1"/>
    <property type="molecule type" value="Genomic_DNA"/>
</dbReference>
<sequence length="264" mass="29068">MRNPQLLALAACAVTAAAIPFPFDIFQAPDPPRAIPESAPDNPKNFQPILDYDSDSCYNVPAVDAQGNVTQGLSPEHSTNTADCRNTPDLDNQNVYSRTRCNNGWCAYMYAHYFEKDVALEHSVGELAGHRHEWEEIVVFVKNGESKPAFVAASAHNDYDTKPASEVRFDGSHAKIVYHKGGIGTHSFRFANPSDDKIENAKGQWIRGALIDYNSWPSNQVRDKMAATFNGGGIKFKLTDGLFPEYLKKAASNKVAGFDPNKDA</sequence>
<comment type="caution">
    <text evidence="2">The sequence shown here is derived from an EMBL/GenBank/DDBJ whole genome shotgun (WGS) entry which is preliminary data.</text>
</comment>
<keyword evidence="3" id="KW-1185">Reference proteome</keyword>
<feature type="chain" id="PRO_5046144126" evidence="1">
    <location>
        <begin position="19"/>
        <end position="264"/>
    </location>
</feature>
<evidence type="ECO:0000313" key="2">
    <source>
        <dbReference type="EMBL" id="KAK5989407.1"/>
    </source>
</evidence>
<dbReference type="Proteomes" id="UP001338125">
    <property type="component" value="Unassembled WGS sequence"/>
</dbReference>
<accession>A0ABR0SB64</accession>
<dbReference type="PIRSF" id="PIRSF029958">
    <property type="entry name" value="Necrosis-inducing_protein"/>
    <property type="match status" value="1"/>
</dbReference>
<dbReference type="PANTHER" id="PTHR33657:SF6">
    <property type="entry name" value="SECRETED PROTEIN"/>
    <property type="match status" value="1"/>
</dbReference>
<dbReference type="Pfam" id="PF05630">
    <property type="entry name" value="NPP1"/>
    <property type="match status" value="1"/>
</dbReference>